<dbReference type="GO" id="GO:0046540">
    <property type="term" value="C:U4/U6 x U5 tri-snRNP complex"/>
    <property type="evidence" value="ECO:0007669"/>
    <property type="project" value="TreeGrafter"/>
</dbReference>
<dbReference type="Proteomes" id="UP000253551">
    <property type="component" value="Unassembled WGS sequence"/>
</dbReference>
<dbReference type="OrthoDB" id="30343at2759"/>
<keyword evidence="8" id="KW-1185">Reference proteome</keyword>
<feature type="region of interest" description="Disordered" evidence="5">
    <location>
        <begin position="24"/>
        <end position="79"/>
    </location>
</feature>
<dbReference type="Pfam" id="PF12874">
    <property type="entry name" value="zf-met"/>
    <property type="match status" value="1"/>
</dbReference>
<dbReference type="SUPFAM" id="SSF57667">
    <property type="entry name" value="beta-beta-alpha zinc fingers"/>
    <property type="match status" value="1"/>
</dbReference>
<evidence type="ECO:0000256" key="4">
    <source>
        <dbReference type="ARBA" id="ARBA00023242"/>
    </source>
</evidence>
<organism evidence="7 8">
    <name type="scientific">Rhizopus stolonifer</name>
    <name type="common">Rhizopus nigricans</name>
    <dbReference type="NCBI Taxonomy" id="4846"/>
    <lineage>
        <taxon>Eukaryota</taxon>
        <taxon>Fungi</taxon>
        <taxon>Fungi incertae sedis</taxon>
        <taxon>Mucoromycota</taxon>
        <taxon>Mucoromycotina</taxon>
        <taxon>Mucoromycetes</taxon>
        <taxon>Mucorales</taxon>
        <taxon>Mucorineae</taxon>
        <taxon>Rhizopodaceae</taxon>
        <taxon>Rhizopus</taxon>
    </lineage>
</organism>
<dbReference type="STRING" id="4846.A0A367JWV4"/>
<dbReference type="InterPro" id="IPR013087">
    <property type="entry name" value="Znf_C2H2_type"/>
</dbReference>
<dbReference type="GO" id="GO:0005681">
    <property type="term" value="C:spliceosomal complex"/>
    <property type="evidence" value="ECO:0007669"/>
    <property type="project" value="InterPro"/>
</dbReference>
<feature type="compositionally biased region" description="Basic residues" evidence="5">
    <location>
        <begin position="176"/>
        <end position="187"/>
    </location>
</feature>
<name>A0A367JWV4_RHIST</name>
<feature type="domain" description="U1-type" evidence="6">
    <location>
        <begin position="94"/>
        <end position="128"/>
    </location>
</feature>
<dbReference type="PANTHER" id="PTHR45986:SF1">
    <property type="entry name" value="ZINC FINGER MATRIN-TYPE PROTEIN 2"/>
    <property type="match status" value="1"/>
</dbReference>
<keyword evidence="2" id="KW-0863">Zinc-finger</keyword>
<gene>
    <name evidence="7" type="primary">ZMAT2</name>
    <name evidence="7" type="ORF">CU098_009005</name>
</gene>
<evidence type="ECO:0000313" key="8">
    <source>
        <dbReference type="Proteomes" id="UP000253551"/>
    </source>
</evidence>
<dbReference type="GO" id="GO:0000398">
    <property type="term" value="P:mRNA splicing, via spliceosome"/>
    <property type="evidence" value="ECO:0007669"/>
    <property type="project" value="InterPro"/>
</dbReference>
<dbReference type="PANTHER" id="PTHR45986">
    <property type="entry name" value="ZINC FINGER MATRIN-TYPE PROTEIN 2"/>
    <property type="match status" value="1"/>
</dbReference>
<protein>
    <submittedName>
        <fullName evidence="7">Zinc finger, matrin-type 2</fullName>
    </submittedName>
</protein>
<evidence type="ECO:0000256" key="1">
    <source>
        <dbReference type="ARBA" id="ARBA00022723"/>
    </source>
</evidence>
<dbReference type="Gene3D" id="3.30.160.60">
    <property type="entry name" value="Classic Zinc Finger"/>
    <property type="match status" value="1"/>
</dbReference>
<accession>A0A367JWV4</accession>
<comment type="caution">
    <text evidence="7">The sequence shown here is derived from an EMBL/GenBank/DDBJ whole genome shotgun (WGS) entry which is preliminary data.</text>
</comment>
<feature type="compositionally biased region" description="Basic and acidic residues" evidence="5">
    <location>
        <begin position="24"/>
        <end position="44"/>
    </location>
</feature>
<evidence type="ECO:0000313" key="7">
    <source>
        <dbReference type="EMBL" id="RCH94416.1"/>
    </source>
</evidence>
<dbReference type="SMART" id="SM00451">
    <property type="entry name" value="ZnF_U1"/>
    <property type="match status" value="1"/>
</dbReference>
<feature type="compositionally biased region" description="Basic and acidic residues" evidence="5">
    <location>
        <begin position="160"/>
        <end position="175"/>
    </location>
</feature>
<evidence type="ECO:0000256" key="2">
    <source>
        <dbReference type="ARBA" id="ARBA00022771"/>
    </source>
</evidence>
<dbReference type="GO" id="GO:0008270">
    <property type="term" value="F:zinc ion binding"/>
    <property type="evidence" value="ECO:0007669"/>
    <property type="project" value="UniProtKB-KW"/>
</dbReference>
<evidence type="ECO:0000256" key="5">
    <source>
        <dbReference type="SAM" id="MobiDB-lite"/>
    </source>
</evidence>
<feature type="region of interest" description="Disordered" evidence="5">
    <location>
        <begin position="146"/>
        <end position="218"/>
    </location>
</feature>
<dbReference type="InterPro" id="IPR003604">
    <property type="entry name" value="Matrin/U1-like-C_Znf_C2H2"/>
</dbReference>
<keyword evidence="3" id="KW-0862">Zinc</keyword>
<dbReference type="AlphaFoldDB" id="A0A367JWV4"/>
<proteinExistence type="predicted"/>
<evidence type="ECO:0000256" key="3">
    <source>
        <dbReference type="ARBA" id="ARBA00022833"/>
    </source>
</evidence>
<evidence type="ECO:0000259" key="6">
    <source>
        <dbReference type="SMART" id="SM00451"/>
    </source>
</evidence>
<keyword evidence="4" id="KW-0539">Nucleus</keyword>
<sequence length="218" mass="25523">MSAYGSGKTNDTDFRRTWNKEEYAARAQARESRDRFTEENEERRKRGLPPLKPKRRDGDDDENKQKLSHRTKRLELEKNVGKVQVIQSTDARKQPGFYCKDCDITIKDSVTYIDHLNGRKHLANAGISRKTEKAGVNDVKERLAALKRKRENPEQEQYDLDERLSSLKQQEEEEKKKRREKKKQKKEQKKEEKTPAEEEAEDEMAKMMGFSGFGSSKV</sequence>
<dbReference type="GO" id="GO:0003676">
    <property type="term" value="F:nucleic acid binding"/>
    <property type="evidence" value="ECO:0007669"/>
    <property type="project" value="InterPro"/>
</dbReference>
<dbReference type="InterPro" id="IPR040107">
    <property type="entry name" value="Snu23"/>
</dbReference>
<reference evidence="7 8" key="1">
    <citation type="journal article" date="2018" name="G3 (Bethesda)">
        <title>Phylogenetic and Phylogenomic Definition of Rhizopus Species.</title>
        <authorList>
            <person name="Gryganskyi A.P."/>
            <person name="Golan J."/>
            <person name="Dolatabadi S."/>
            <person name="Mondo S."/>
            <person name="Robb S."/>
            <person name="Idnurm A."/>
            <person name="Muszewska A."/>
            <person name="Steczkiewicz K."/>
            <person name="Masonjones S."/>
            <person name="Liao H.L."/>
            <person name="Gajdeczka M.T."/>
            <person name="Anike F."/>
            <person name="Vuek A."/>
            <person name="Anishchenko I.M."/>
            <person name="Voigt K."/>
            <person name="de Hoog G.S."/>
            <person name="Smith M.E."/>
            <person name="Heitman J."/>
            <person name="Vilgalys R."/>
            <person name="Stajich J.E."/>
        </authorList>
    </citation>
    <scope>NUCLEOTIDE SEQUENCE [LARGE SCALE GENOMIC DNA]</scope>
    <source>
        <strain evidence="7 8">LSU 92-RS-03</strain>
    </source>
</reference>
<dbReference type="InterPro" id="IPR036236">
    <property type="entry name" value="Znf_C2H2_sf"/>
</dbReference>
<keyword evidence="1" id="KW-0479">Metal-binding</keyword>
<dbReference type="EMBL" id="PJQM01002561">
    <property type="protein sequence ID" value="RCH94416.1"/>
    <property type="molecule type" value="Genomic_DNA"/>
</dbReference>